<dbReference type="GO" id="GO:0042602">
    <property type="term" value="F:riboflavin reductase (NADPH) activity"/>
    <property type="evidence" value="ECO:0007669"/>
    <property type="project" value="TreeGrafter"/>
</dbReference>
<protein>
    <submittedName>
        <fullName evidence="4">Flavin reductase (DIM6/NTAB) family NADH-FMN oxidoreductase RutF</fullName>
    </submittedName>
</protein>
<dbReference type="InterPro" id="IPR002563">
    <property type="entry name" value="Flavin_Rdtase-like_dom"/>
</dbReference>
<feature type="domain" description="Flavin reductase like" evidence="3">
    <location>
        <begin position="15"/>
        <end position="159"/>
    </location>
</feature>
<evidence type="ECO:0000313" key="4">
    <source>
        <dbReference type="EMBL" id="MBB3939552.1"/>
    </source>
</evidence>
<sequence length="164" mass="18051">MTQTTIDPADFRRVLGNYPTGVCVITAMDADNRPAGMVVGSFTSVSLDPPLVGFFPDKRSTSWPMIEQAGHFCVNVLGIDQQDVCRAVTAKGDEKFVGVEYVISDHNLPVISNSLACIECRLYSVTEAGDHWFVMGEVLRMESVREEGPMLFHRGKYGAFAEVI</sequence>
<dbReference type="Pfam" id="PF01613">
    <property type="entry name" value="Flavin_Reduct"/>
    <property type="match status" value="1"/>
</dbReference>
<comment type="similarity">
    <text evidence="1">Belongs to the non-flavoprotein flavin reductase family.</text>
</comment>
<dbReference type="SMART" id="SM00903">
    <property type="entry name" value="Flavin_Reduct"/>
    <property type="match status" value="1"/>
</dbReference>
<evidence type="ECO:0000313" key="5">
    <source>
        <dbReference type="Proteomes" id="UP000561459"/>
    </source>
</evidence>
<dbReference type="RefSeq" id="WP_183616268.1">
    <property type="nucleotide sequence ID" value="NZ_JACIDY010000002.1"/>
</dbReference>
<keyword evidence="5" id="KW-1185">Reference proteome</keyword>
<dbReference type="PANTHER" id="PTHR30466:SF11">
    <property type="entry name" value="FLAVIN-DEPENDENT MONOOXYGENASE, REDUCTASE SUBUNIT HSAB"/>
    <property type="match status" value="1"/>
</dbReference>
<dbReference type="EMBL" id="JACIDY010000002">
    <property type="protein sequence ID" value="MBB3939552.1"/>
    <property type="molecule type" value="Genomic_DNA"/>
</dbReference>
<dbReference type="SUPFAM" id="SSF50475">
    <property type="entry name" value="FMN-binding split barrel"/>
    <property type="match status" value="1"/>
</dbReference>
<dbReference type="Proteomes" id="UP000561459">
    <property type="component" value="Unassembled WGS sequence"/>
</dbReference>
<dbReference type="GO" id="GO:0010181">
    <property type="term" value="F:FMN binding"/>
    <property type="evidence" value="ECO:0007669"/>
    <property type="project" value="InterPro"/>
</dbReference>
<dbReference type="PANTHER" id="PTHR30466">
    <property type="entry name" value="FLAVIN REDUCTASE"/>
    <property type="match status" value="1"/>
</dbReference>
<comment type="caution">
    <text evidence="4">The sequence shown here is derived from an EMBL/GenBank/DDBJ whole genome shotgun (WGS) entry which is preliminary data.</text>
</comment>
<dbReference type="InterPro" id="IPR012349">
    <property type="entry name" value="Split_barrel_FMN-bd"/>
</dbReference>
<dbReference type="InterPro" id="IPR050268">
    <property type="entry name" value="NADH-dep_flavin_reductase"/>
</dbReference>
<dbReference type="Gene3D" id="2.30.110.10">
    <property type="entry name" value="Electron Transport, Fmn-binding Protein, Chain A"/>
    <property type="match status" value="1"/>
</dbReference>
<evidence type="ECO:0000256" key="1">
    <source>
        <dbReference type="ARBA" id="ARBA00008898"/>
    </source>
</evidence>
<name>A0A7W6C6Z3_9SPHN</name>
<proteinExistence type="inferred from homology"/>
<reference evidence="4 5" key="1">
    <citation type="submission" date="2020-08" db="EMBL/GenBank/DDBJ databases">
        <title>Genomic Encyclopedia of Type Strains, Phase IV (KMG-IV): sequencing the most valuable type-strain genomes for metagenomic binning, comparative biology and taxonomic classification.</title>
        <authorList>
            <person name="Goeker M."/>
        </authorList>
    </citation>
    <scope>NUCLEOTIDE SEQUENCE [LARGE SCALE GENOMIC DNA]</scope>
    <source>
        <strain evidence="4 5">DSM 27568</strain>
    </source>
</reference>
<organism evidence="4 5">
    <name type="scientific">Novosphingobium fluoreni</name>
    <dbReference type="NCBI Taxonomy" id="1391222"/>
    <lineage>
        <taxon>Bacteria</taxon>
        <taxon>Pseudomonadati</taxon>
        <taxon>Pseudomonadota</taxon>
        <taxon>Alphaproteobacteria</taxon>
        <taxon>Sphingomonadales</taxon>
        <taxon>Sphingomonadaceae</taxon>
        <taxon>Novosphingobium</taxon>
    </lineage>
</organism>
<gene>
    <name evidence="4" type="ORF">GGR39_001192</name>
</gene>
<dbReference type="AlphaFoldDB" id="A0A7W6C6Z3"/>
<accession>A0A7W6C6Z3</accession>
<keyword evidence="2" id="KW-0560">Oxidoreductase</keyword>
<evidence type="ECO:0000259" key="3">
    <source>
        <dbReference type="SMART" id="SM00903"/>
    </source>
</evidence>
<evidence type="ECO:0000256" key="2">
    <source>
        <dbReference type="ARBA" id="ARBA00023002"/>
    </source>
</evidence>